<protein>
    <submittedName>
        <fullName evidence="3">Uncharacterized protein</fullName>
    </submittedName>
</protein>
<evidence type="ECO:0000256" key="1">
    <source>
        <dbReference type="SAM" id="MobiDB-lite"/>
    </source>
</evidence>
<name>A0ABN3NG64_9ACTN</name>
<feature type="transmembrane region" description="Helical" evidence="2">
    <location>
        <begin position="199"/>
        <end position="219"/>
    </location>
</feature>
<evidence type="ECO:0000313" key="3">
    <source>
        <dbReference type="EMBL" id="GAA2521259.1"/>
    </source>
</evidence>
<dbReference type="EMBL" id="BAAARY010000006">
    <property type="protein sequence ID" value="GAA2521259.1"/>
    <property type="molecule type" value="Genomic_DNA"/>
</dbReference>
<keyword evidence="2" id="KW-0472">Membrane</keyword>
<keyword evidence="2" id="KW-0812">Transmembrane</keyword>
<gene>
    <name evidence="3" type="ORF">GCM10010201_18890</name>
</gene>
<feature type="transmembrane region" description="Helical" evidence="2">
    <location>
        <begin position="96"/>
        <end position="118"/>
    </location>
</feature>
<feature type="compositionally biased region" description="Low complexity" evidence="1">
    <location>
        <begin position="27"/>
        <end position="37"/>
    </location>
</feature>
<keyword evidence="2" id="KW-1133">Transmembrane helix</keyword>
<proteinExistence type="predicted"/>
<organism evidence="3 4">
    <name type="scientific">Pilimelia columellifera subsp. columellifera</name>
    <dbReference type="NCBI Taxonomy" id="706583"/>
    <lineage>
        <taxon>Bacteria</taxon>
        <taxon>Bacillati</taxon>
        <taxon>Actinomycetota</taxon>
        <taxon>Actinomycetes</taxon>
        <taxon>Micromonosporales</taxon>
        <taxon>Micromonosporaceae</taxon>
        <taxon>Pilimelia</taxon>
    </lineage>
</organism>
<reference evidence="3 4" key="1">
    <citation type="journal article" date="2019" name="Int. J. Syst. Evol. Microbiol.">
        <title>The Global Catalogue of Microorganisms (GCM) 10K type strain sequencing project: providing services to taxonomists for standard genome sequencing and annotation.</title>
        <authorList>
            <consortium name="The Broad Institute Genomics Platform"/>
            <consortium name="The Broad Institute Genome Sequencing Center for Infectious Disease"/>
            <person name="Wu L."/>
            <person name="Ma J."/>
        </authorList>
    </citation>
    <scope>NUCLEOTIDE SEQUENCE [LARGE SCALE GENOMIC DNA]</scope>
    <source>
        <strain evidence="3 4">JCM 3367</strain>
    </source>
</reference>
<accession>A0ABN3NG64</accession>
<feature type="region of interest" description="Disordered" evidence="1">
    <location>
        <begin position="1"/>
        <end position="92"/>
    </location>
</feature>
<comment type="caution">
    <text evidence="3">The sequence shown here is derived from an EMBL/GenBank/DDBJ whole genome shotgun (WGS) entry which is preliminary data.</text>
</comment>
<keyword evidence="4" id="KW-1185">Reference proteome</keyword>
<evidence type="ECO:0000313" key="4">
    <source>
        <dbReference type="Proteomes" id="UP001499978"/>
    </source>
</evidence>
<dbReference type="RefSeq" id="WP_344171323.1">
    <property type="nucleotide sequence ID" value="NZ_BAAARY010000006.1"/>
</dbReference>
<feature type="transmembrane region" description="Helical" evidence="2">
    <location>
        <begin position="231"/>
        <end position="250"/>
    </location>
</feature>
<dbReference type="Proteomes" id="UP001499978">
    <property type="component" value="Unassembled WGS sequence"/>
</dbReference>
<sequence length="251" mass="25380">MRTSASRAAETSPDEVPTAVSAEASDTPDTPGADPPAENSDSPAGPPRNGSAATGAGPWGGMDGAEKWWRGDDEDAGLPPAPQARRAADPARPPRTAVALAALVPLALLAAFFSWVAATPLLLAAGHGEVGTATVTSCVGDGVGRRCVGRFESPGFVVEKVGLLGAADGDAGRVVQARILDRDEPHAYVGEGAGLHLRWIIALLLALGCGAAAAWATGAGRLPDPDARRNLLLGCLAGPVVLTIGFIGYAW</sequence>
<evidence type="ECO:0000256" key="2">
    <source>
        <dbReference type="SAM" id="Phobius"/>
    </source>
</evidence>